<dbReference type="AlphaFoldDB" id="A0A1V6P6I8"/>
<gene>
    <name evidence="2" type="ORF">PENDEC_c020G04510</name>
</gene>
<dbReference type="OMA" id="WWLASSQ"/>
<dbReference type="Proteomes" id="UP000191522">
    <property type="component" value="Unassembled WGS sequence"/>
</dbReference>
<protein>
    <submittedName>
        <fullName evidence="2">Uncharacterized protein</fullName>
    </submittedName>
</protein>
<evidence type="ECO:0000256" key="1">
    <source>
        <dbReference type="SAM" id="MobiDB-lite"/>
    </source>
</evidence>
<reference evidence="3" key="1">
    <citation type="journal article" date="2017" name="Nat. Microbiol.">
        <title>Global analysis of biosynthetic gene clusters reveals vast potential of secondary metabolite production in Penicillium species.</title>
        <authorList>
            <person name="Nielsen J.C."/>
            <person name="Grijseels S."/>
            <person name="Prigent S."/>
            <person name="Ji B."/>
            <person name="Dainat J."/>
            <person name="Nielsen K.F."/>
            <person name="Frisvad J.C."/>
            <person name="Workman M."/>
            <person name="Nielsen J."/>
        </authorList>
    </citation>
    <scope>NUCLEOTIDE SEQUENCE [LARGE SCALE GENOMIC DNA]</scope>
    <source>
        <strain evidence="3">IBT 11843</strain>
    </source>
</reference>
<feature type="region of interest" description="Disordered" evidence="1">
    <location>
        <begin position="110"/>
        <end position="139"/>
    </location>
</feature>
<comment type="caution">
    <text evidence="2">The sequence shown here is derived from an EMBL/GenBank/DDBJ whole genome shotgun (WGS) entry which is preliminary data.</text>
</comment>
<accession>A0A1V6P6I8</accession>
<keyword evidence="3" id="KW-1185">Reference proteome</keyword>
<name>A0A1V6P6I8_PENDC</name>
<organism evidence="2 3">
    <name type="scientific">Penicillium decumbens</name>
    <dbReference type="NCBI Taxonomy" id="69771"/>
    <lineage>
        <taxon>Eukaryota</taxon>
        <taxon>Fungi</taxon>
        <taxon>Dikarya</taxon>
        <taxon>Ascomycota</taxon>
        <taxon>Pezizomycotina</taxon>
        <taxon>Eurotiomycetes</taxon>
        <taxon>Eurotiomycetidae</taxon>
        <taxon>Eurotiales</taxon>
        <taxon>Aspergillaceae</taxon>
        <taxon>Penicillium</taxon>
    </lineage>
</organism>
<evidence type="ECO:0000313" key="2">
    <source>
        <dbReference type="EMBL" id="OQD72601.1"/>
    </source>
</evidence>
<feature type="region of interest" description="Disordered" evidence="1">
    <location>
        <begin position="35"/>
        <end position="61"/>
    </location>
</feature>
<sequence length="139" mass="14987">MTTPEHGTAAEGVGYEIKKQVDAMGLKEVIKAFEGSGVRGDTRGKNADHGWGPKRPPPGSGKLSVALEVAVSETQENLKRDVDFWLDPEQGKANIALAMKISRTTPMISFQNSDDHRISPPLSTTDILPKGGRRPAQNP</sequence>
<evidence type="ECO:0000313" key="3">
    <source>
        <dbReference type="Proteomes" id="UP000191522"/>
    </source>
</evidence>
<dbReference type="OrthoDB" id="76567at2759"/>
<dbReference type="EMBL" id="MDYL01000020">
    <property type="protein sequence ID" value="OQD72601.1"/>
    <property type="molecule type" value="Genomic_DNA"/>
</dbReference>
<proteinExistence type="predicted"/>